<reference evidence="2 3" key="1">
    <citation type="submission" date="2024-10" db="EMBL/GenBank/DDBJ databases">
        <authorList>
            <person name="Kim D."/>
        </authorList>
    </citation>
    <scope>NUCLEOTIDE SEQUENCE [LARGE SCALE GENOMIC DNA]</scope>
    <source>
        <strain evidence="2">Taebaek</strain>
    </source>
</reference>
<dbReference type="EMBL" id="JBICCN010000420">
    <property type="protein sequence ID" value="KAL3070018.1"/>
    <property type="molecule type" value="Genomic_DNA"/>
</dbReference>
<gene>
    <name evidence="2" type="ORF">niasHS_017307</name>
</gene>
<evidence type="ECO:0000313" key="3">
    <source>
        <dbReference type="Proteomes" id="UP001620645"/>
    </source>
</evidence>
<feature type="region of interest" description="Disordered" evidence="1">
    <location>
        <begin position="47"/>
        <end position="78"/>
    </location>
</feature>
<dbReference type="Proteomes" id="UP001620645">
    <property type="component" value="Unassembled WGS sequence"/>
</dbReference>
<organism evidence="2 3">
    <name type="scientific">Heterodera schachtii</name>
    <name type="common">Sugarbeet cyst nematode worm</name>
    <name type="synonym">Tylenchus schachtii</name>
    <dbReference type="NCBI Taxonomy" id="97005"/>
    <lineage>
        <taxon>Eukaryota</taxon>
        <taxon>Metazoa</taxon>
        <taxon>Ecdysozoa</taxon>
        <taxon>Nematoda</taxon>
        <taxon>Chromadorea</taxon>
        <taxon>Rhabditida</taxon>
        <taxon>Tylenchina</taxon>
        <taxon>Tylenchomorpha</taxon>
        <taxon>Tylenchoidea</taxon>
        <taxon>Heteroderidae</taxon>
        <taxon>Heteroderinae</taxon>
        <taxon>Heterodera</taxon>
    </lineage>
</organism>
<name>A0ABD2HUJ3_HETSC</name>
<dbReference type="AlphaFoldDB" id="A0ABD2HUJ3"/>
<accession>A0ABD2HUJ3</accession>
<keyword evidence="3" id="KW-1185">Reference proteome</keyword>
<sequence length="102" mass="11453">MDWQCSYDNNAAVCAKESEQAWRKQQFKNVRCKCEFGKYYESMGNDKPAATLPTMPTTAKTPPAEPPTETPNMTSSKNANGRRAIIELLCSVIMLNFSKLIN</sequence>
<evidence type="ECO:0000313" key="2">
    <source>
        <dbReference type="EMBL" id="KAL3070018.1"/>
    </source>
</evidence>
<protein>
    <submittedName>
        <fullName evidence="2">Uncharacterized protein</fullName>
    </submittedName>
</protein>
<feature type="compositionally biased region" description="Low complexity" evidence="1">
    <location>
        <begin position="47"/>
        <end position="62"/>
    </location>
</feature>
<evidence type="ECO:0000256" key="1">
    <source>
        <dbReference type="SAM" id="MobiDB-lite"/>
    </source>
</evidence>
<proteinExistence type="predicted"/>
<comment type="caution">
    <text evidence="2">The sequence shown here is derived from an EMBL/GenBank/DDBJ whole genome shotgun (WGS) entry which is preliminary data.</text>
</comment>